<dbReference type="HAMAP" id="MF_00512">
    <property type="entry name" value="Ribosomal_eS6"/>
    <property type="match status" value="1"/>
</dbReference>
<dbReference type="PROSITE" id="PS00578">
    <property type="entry name" value="RIBOSOMAL_S6E"/>
    <property type="match status" value="1"/>
</dbReference>
<feature type="region of interest" description="Disordered" evidence="5">
    <location>
        <begin position="56"/>
        <end position="100"/>
    </location>
</feature>
<dbReference type="GO" id="GO:0003735">
    <property type="term" value="F:structural constituent of ribosome"/>
    <property type="evidence" value="ECO:0007669"/>
    <property type="project" value="InterPro"/>
</dbReference>
<dbReference type="InterPro" id="IPR020924">
    <property type="entry name" value="Ribosomal_eS6_arc"/>
</dbReference>
<dbReference type="NCBIfam" id="NF003294">
    <property type="entry name" value="PRK04290.1-3"/>
    <property type="match status" value="1"/>
</dbReference>
<comment type="caution">
    <text evidence="6">The sequence shown here is derived from an EMBL/GenBank/DDBJ whole genome shotgun (WGS) entry which is preliminary data.</text>
</comment>
<dbReference type="InterPro" id="IPR001377">
    <property type="entry name" value="Ribosomal_eS6"/>
</dbReference>
<evidence type="ECO:0000313" key="7">
    <source>
        <dbReference type="EMBL" id="MBX8643306.1"/>
    </source>
</evidence>
<evidence type="ECO:0000313" key="8">
    <source>
        <dbReference type="Proteomes" id="UP000716004"/>
    </source>
</evidence>
<proteinExistence type="inferred from homology"/>
<evidence type="ECO:0000256" key="3">
    <source>
        <dbReference type="ARBA" id="ARBA00023274"/>
    </source>
</evidence>
<dbReference type="EMBL" id="JAHEAC010000004">
    <property type="protein sequence ID" value="MBX8643306.1"/>
    <property type="molecule type" value="Genomic_DNA"/>
</dbReference>
<evidence type="ECO:0000256" key="5">
    <source>
        <dbReference type="SAM" id="MobiDB-lite"/>
    </source>
</evidence>
<gene>
    <name evidence="4" type="primary">rps6e</name>
    <name evidence="6" type="ORF">J9259_04365</name>
    <name evidence="7" type="ORF">KIY12_01045</name>
</gene>
<keyword evidence="2 4" id="KW-0689">Ribosomal protein</keyword>
<evidence type="ECO:0000256" key="2">
    <source>
        <dbReference type="ARBA" id="ARBA00022980"/>
    </source>
</evidence>
<dbReference type="GO" id="GO:0005840">
    <property type="term" value="C:ribosome"/>
    <property type="evidence" value="ECO:0007669"/>
    <property type="project" value="UniProtKB-KW"/>
</dbReference>
<dbReference type="Pfam" id="PF01092">
    <property type="entry name" value="Ribosomal_S6e"/>
    <property type="match status" value="1"/>
</dbReference>
<reference evidence="6" key="1">
    <citation type="submission" date="2021-04" db="EMBL/GenBank/DDBJ databases">
        <title>Genomic insights into ecological role and evolution of a novel Thermoplasmata order Candidatus Sysuiplasmatales.</title>
        <authorList>
            <person name="Yuan Y."/>
        </authorList>
    </citation>
    <scope>NUCLEOTIDE SEQUENCE</scope>
    <source>
        <strain evidence="7">TUT19-bin139</strain>
        <strain evidence="6">YP2-bin.285</strain>
    </source>
</reference>
<dbReference type="InterPro" id="IPR018282">
    <property type="entry name" value="Ribosomal_eS6_CS"/>
</dbReference>
<dbReference type="Proteomes" id="UP000716004">
    <property type="component" value="Unassembled WGS sequence"/>
</dbReference>
<keyword evidence="3 4" id="KW-0687">Ribonucleoprotein</keyword>
<comment type="similarity">
    <text evidence="1 4">Belongs to the eukaryotic ribosomal protein eS6 family.</text>
</comment>
<dbReference type="GO" id="GO:0006412">
    <property type="term" value="P:translation"/>
    <property type="evidence" value="ECO:0007669"/>
    <property type="project" value="UniProtKB-UniRule"/>
</dbReference>
<evidence type="ECO:0000313" key="6">
    <source>
        <dbReference type="EMBL" id="MBX8631739.1"/>
    </source>
</evidence>
<dbReference type="PANTHER" id="PTHR11502">
    <property type="entry name" value="40S RIBOSOMAL PROTEIN S6"/>
    <property type="match status" value="1"/>
</dbReference>
<dbReference type="GO" id="GO:1990904">
    <property type="term" value="C:ribonucleoprotein complex"/>
    <property type="evidence" value="ECO:0007669"/>
    <property type="project" value="UniProtKB-KW"/>
</dbReference>
<dbReference type="EMBL" id="JAGVSJ010000008">
    <property type="protein sequence ID" value="MBX8631739.1"/>
    <property type="molecule type" value="Genomic_DNA"/>
</dbReference>
<sequence length="130" mass="14114">MADFKAVVNDPKTGKSYQVEVAGPQTSALIGKKIGDIVDGIYFKLPGYKLQITGGSDKDGFPMRHDLPGQGRRKLMLSGGVGFKPDRKGVRKRKNVRGNTVSPSTLQLNLKITTFGPTPVSDILQKKESK</sequence>
<evidence type="ECO:0000256" key="4">
    <source>
        <dbReference type="HAMAP-Rule" id="MF_00512"/>
    </source>
</evidence>
<dbReference type="AlphaFoldDB" id="A0A8J8CB35"/>
<evidence type="ECO:0000256" key="1">
    <source>
        <dbReference type="ARBA" id="ARBA00009312"/>
    </source>
</evidence>
<name>A0A8J8CB35_9ARCH</name>
<dbReference type="Proteomes" id="UP000750197">
    <property type="component" value="Unassembled WGS sequence"/>
</dbReference>
<feature type="compositionally biased region" description="Basic and acidic residues" evidence="5">
    <location>
        <begin position="56"/>
        <end position="67"/>
    </location>
</feature>
<protein>
    <recommendedName>
        <fullName evidence="4">Small ribosomal subunit protein eS6</fullName>
    </recommendedName>
</protein>
<dbReference type="SMART" id="SM01405">
    <property type="entry name" value="Ribosomal_S6e"/>
    <property type="match status" value="1"/>
</dbReference>
<organism evidence="6 8">
    <name type="scientific">Candidatus Sysuiplasma superficiale</name>
    <dbReference type="NCBI Taxonomy" id="2823368"/>
    <lineage>
        <taxon>Archaea</taxon>
        <taxon>Methanobacteriati</taxon>
        <taxon>Thermoplasmatota</taxon>
        <taxon>Thermoplasmata</taxon>
        <taxon>Candidatus Sysuiplasmatales</taxon>
        <taxon>Candidatus Sysuiplasmataceae</taxon>
        <taxon>Candidatus Sysuiplasma</taxon>
    </lineage>
</organism>
<accession>A0A8J8CB35</accession>